<feature type="compositionally biased region" description="Acidic residues" evidence="1">
    <location>
        <begin position="10"/>
        <end position="22"/>
    </location>
</feature>
<evidence type="ECO:0000256" key="1">
    <source>
        <dbReference type="SAM" id="MobiDB-lite"/>
    </source>
</evidence>
<keyword evidence="2" id="KW-1185">Reference proteome</keyword>
<organism evidence="2 3">
    <name type="scientific">Acrobeloides nanus</name>
    <dbReference type="NCBI Taxonomy" id="290746"/>
    <lineage>
        <taxon>Eukaryota</taxon>
        <taxon>Metazoa</taxon>
        <taxon>Ecdysozoa</taxon>
        <taxon>Nematoda</taxon>
        <taxon>Chromadorea</taxon>
        <taxon>Rhabditida</taxon>
        <taxon>Tylenchina</taxon>
        <taxon>Cephalobomorpha</taxon>
        <taxon>Cephaloboidea</taxon>
        <taxon>Cephalobidae</taxon>
        <taxon>Acrobeloides</taxon>
    </lineage>
</organism>
<feature type="region of interest" description="Disordered" evidence="1">
    <location>
        <begin position="1"/>
        <end position="22"/>
    </location>
</feature>
<evidence type="ECO:0000313" key="3">
    <source>
        <dbReference type="WBParaSite" id="ACRNAN_scaffold14610.g28022.t1"/>
    </source>
</evidence>
<evidence type="ECO:0000313" key="2">
    <source>
        <dbReference type="Proteomes" id="UP000887540"/>
    </source>
</evidence>
<protein>
    <submittedName>
        <fullName evidence="3">Uncharacterized protein</fullName>
    </submittedName>
</protein>
<dbReference type="AlphaFoldDB" id="A0A914CU10"/>
<dbReference type="WBParaSite" id="ACRNAN_scaffold14610.g28022.t1">
    <property type="protein sequence ID" value="ACRNAN_scaffold14610.g28022.t1"/>
    <property type="gene ID" value="ACRNAN_scaffold14610.g28022"/>
</dbReference>
<reference evidence="3" key="1">
    <citation type="submission" date="2022-11" db="UniProtKB">
        <authorList>
            <consortium name="WormBaseParasite"/>
        </authorList>
    </citation>
    <scope>IDENTIFICATION</scope>
</reference>
<name>A0A914CU10_9BILA</name>
<dbReference type="Proteomes" id="UP000887540">
    <property type="component" value="Unplaced"/>
</dbReference>
<sequence>MTESEKYYSESEDSDYDMSDEDQFELDDYADEEADYDEEDDFLINSDKILNPPPKAIGEWHTEPQFLGENFLFHQENVDMGKLTEKSYFTAFFTPDITRQ</sequence>
<accession>A0A914CU10</accession>
<proteinExistence type="predicted"/>